<dbReference type="PROSITE" id="PS50042">
    <property type="entry name" value="CNMP_BINDING_3"/>
    <property type="match status" value="1"/>
</dbReference>
<name>A0ABM8XZF7_9BURK</name>
<dbReference type="InterPro" id="IPR000595">
    <property type="entry name" value="cNMP-bd_dom"/>
</dbReference>
<evidence type="ECO:0000259" key="4">
    <source>
        <dbReference type="PROSITE" id="PS50042"/>
    </source>
</evidence>
<dbReference type="Gene3D" id="2.60.120.10">
    <property type="entry name" value="Jelly Rolls"/>
    <property type="match status" value="1"/>
</dbReference>
<dbReference type="GO" id="GO:0004324">
    <property type="term" value="F:ferredoxin-NADP+ reductase activity"/>
    <property type="evidence" value="ECO:0007669"/>
    <property type="project" value="UniProtKB-EC"/>
</dbReference>
<dbReference type="InterPro" id="IPR023753">
    <property type="entry name" value="FAD/NAD-binding_dom"/>
</dbReference>
<dbReference type="InterPro" id="IPR050097">
    <property type="entry name" value="Ferredoxin-NADP_redctase_2"/>
</dbReference>
<dbReference type="SUPFAM" id="SSF51206">
    <property type="entry name" value="cAMP-binding domain-like"/>
    <property type="match status" value="1"/>
</dbReference>
<dbReference type="PRINTS" id="PR00469">
    <property type="entry name" value="PNDRDTASEII"/>
</dbReference>
<evidence type="ECO:0000313" key="5">
    <source>
        <dbReference type="EMBL" id="CAG9185792.1"/>
    </source>
</evidence>
<comment type="caution">
    <text evidence="5">The sequence shown here is derived from an EMBL/GenBank/DDBJ whole genome shotgun (WGS) entry which is preliminary data.</text>
</comment>
<dbReference type="Pfam" id="PF07992">
    <property type="entry name" value="Pyr_redox_2"/>
    <property type="match status" value="1"/>
</dbReference>
<feature type="domain" description="Cyclic nucleotide-binding" evidence="4">
    <location>
        <begin position="51"/>
        <end position="172"/>
    </location>
</feature>
<dbReference type="CDD" id="cd00038">
    <property type="entry name" value="CAP_ED"/>
    <property type="match status" value="1"/>
</dbReference>
<keyword evidence="1" id="KW-0285">Flavoprotein</keyword>
<dbReference type="InterPro" id="IPR018490">
    <property type="entry name" value="cNMP-bd_dom_sf"/>
</dbReference>
<feature type="region of interest" description="Disordered" evidence="3">
    <location>
        <begin position="1"/>
        <end position="33"/>
    </location>
</feature>
<sequence length="585" mass="62872">MSKVPSPDDRPQTAEGLRNSPQTEWRAESDSDAGMAADATFVRDHPRLPQLFPVLSEAEISRMRRFGRVSRYPKGTMLYRVGERTPGMFVLLAGTIRAVARDGLGREQVIHTFTQRGEFTSDVNQFSNKPSFVDSCVTEDVEALLVRPDDLSPLLIGEAELGEKIMRALILRRFVAMERVNGAVLVGEPDSPRLLALQNFLRRNTYPHVTLDAGQDAESTALLEALAPHADELPLVVCPNGTVLRNPGEWQLASCLGLIPDFDPAHVYDVAIVGAGPAGLAAAVYAASEGLSVAVLDCHAPGGQAGASARIENFFGFPTGITGHALADRAFVQAQKFGAHIGIPCEVIALHCARQPPAVELANGLRITARTVVIATGAEYRRPAVGDLERYEGRGVYYWATPIEVKLCRDEPVLLIGAGNSAGQAVVFLASHAEHVHMFIRGKSLEDSMSHYLIERIMALPNVTLHTRVELTALEGGSRLERVQYRGAGGSEGSMTVNHLFVFIGAQPNTGWLKTCGIALDNKGFIQTGIDVPQANTLPSAYQTSVEGVFAIGDVRSGSTKRVASAVGEGAGVVPQIQALLSRTY</sequence>
<evidence type="ECO:0000313" key="6">
    <source>
        <dbReference type="Proteomes" id="UP000706525"/>
    </source>
</evidence>
<dbReference type="PRINTS" id="PR00368">
    <property type="entry name" value="FADPNR"/>
</dbReference>
<protein>
    <submittedName>
        <fullName evidence="5">Ferredoxin--NADP reductase</fullName>
        <ecNumber evidence="5">1.18.1.2</ecNumber>
    </submittedName>
</protein>
<dbReference type="SUPFAM" id="SSF51905">
    <property type="entry name" value="FAD/NAD(P)-binding domain"/>
    <property type="match status" value="1"/>
</dbReference>
<feature type="compositionally biased region" description="Basic and acidic residues" evidence="3">
    <location>
        <begin position="1"/>
        <end position="12"/>
    </location>
</feature>
<keyword evidence="6" id="KW-1185">Reference proteome</keyword>
<keyword evidence="2 5" id="KW-0560">Oxidoreductase</keyword>
<dbReference type="Gene3D" id="3.50.50.60">
    <property type="entry name" value="FAD/NAD(P)-binding domain"/>
    <property type="match status" value="2"/>
</dbReference>
<evidence type="ECO:0000256" key="3">
    <source>
        <dbReference type="SAM" id="MobiDB-lite"/>
    </source>
</evidence>
<accession>A0ABM8XZF7</accession>
<evidence type="ECO:0000256" key="1">
    <source>
        <dbReference type="ARBA" id="ARBA00022630"/>
    </source>
</evidence>
<dbReference type="Pfam" id="PF00027">
    <property type="entry name" value="cNMP_binding"/>
    <property type="match status" value="1"/>
</dbReference>
<gene>
    <name evidence="5" type="ORF">LMG32289_06109</name>
</gene>
<dbReference type="PANTHER" id="PTHR48105">
    <property type="entry name" value="THIOREDOXIN REDUCTASE 1-RELATED-RELATED"/>
    <property type="match status" value="1"/>
</dbReference>
<dbReference type="Proteomes" id="UP000706525">
    <property type="component" value="Unassembled WGS sequence"/>
</dbReference>
<dbReference type="EC" id="1.18.1.2" evidence="5"/>
<dbReference type="InterPro" id="IPR014710">
    <property type="entry name" value="RmlC-like_jellyroll"/>
</dbReference>
<evidence type="ECO:0000256" key="2">
    <source>
        <dbReference type="ARBA" id="ARBA00023002"/>
    </source>
</evidence>
<proteinExistence type="predicted"/>
<reference evidence="5 6" key="1">
    <citation type="submission" date="2021-08" db="EMBL/GenBank/DDBJ databases">
        <authorList>
            <person name="Peeters C."/>
        </authorList>
    </citation>
    <scope>NUCLEOTIDE SEQUENCE [LARGE SCALE GENOMIC DNA]</scope>
    <source>
        <strain evidence="5 6">LMG 32289</strain>
    </source>
</reference>
<dbReference type="EMBL" id="CAJZAG010000015">
    <property type="protein sequence ID" value="CAG9185792.1"/>
    <property type="molecule type" value="Genomic_DNA"/>
</dbReference>
<organism evidence="5 6">
    <name type="scientific">Cupriavidus pampae</name>
    <dbReference type="NCBI Taxonomy" id="659251"/>
    <lineage>
        <taxon>Bacteria</taxon>
        <taxon>Pseudomonadati</taxon>
        <taxon>Pseudomonadota</taxon>
        <taxon>Betaproteobacteria</taxon>
        <taxon>Burkholderiales</taxon>
        <taxon>Burkholderiaceae</taxon>
        <taxon>Cupriavidus</taxon>
    </lineage>
</organism>
<dbReference type="InterPro" id="IPR036188">
    <property type="entry name" value="FAD/NAD-bd_sf"/>
</dbReference>